<evidence type="ECO:0000256" key="10">
    <source>
        <dbReference type="ARBA" id="ARBA00022989"/>
    </source>
</evidence>
<organism evidence="17 18">
    <name type="scientific">Trichomonas vaginalis (strain ATCC PRA-98 / G3)</name>
    <dbReference type="NCBI Taxonomy" id="412133"/>
    <lineage>
        <taxon>Eukaryota</taxon>
        <taxon>Metamonada</taxon>
        <taxon>Parabasalia</taxon>
        <taxon>Trichomonadida</taxon>
        <taxon>Trichomonadidae</taxon>
        <taxon>Trichomonas</taxon>
    </lineage>
</organism>
<keyword evidence="6" id="KW-0732">Signal</keyword>
<reference evidence="17" key="1">
    <citation type="submission" date="2006-10" db="EMBL/GenBank/DDBJ databases">
        <authorList>
            <person name="Amadeo P."/>
            <person name="Zhao Q."/>
            <person name="Wortman J."/>
            <person name="Fraser-Liggett C."/>
            <person name="Carlton J."/>
        </authorList>
    </citation>
    <scope>NUCLEOTIDE SEQUENCE</scope>
    <source>
        <strain evidence="17">G3</strain>
    </source>
</reference>
<keyword evidence="18" id="KW-1185">Reference proteome</keyword>
<evidence type="ECO:0000256" key="9">
    <source>
        <dbReference type="ARBA" id="ARBA00022840"/>
    </source>
</evidence>
<evidence type="ECO:0000256" key="3">
    <source>
        <dbReference type="ARBA" id="ARBA00022475"/>
    </source>
</evidence>
<dbReference type="AlphaFoldDB" id="A2G286"/>
<keyword evidence="8" id="KW-0418">Kinase</keyword>
<keyword evidence="13" id="KW-1015">Disulfide bond</keyword>
<dbReference type="Proteomes" id="UP000001542">
    <property type="component" value="Unassembled WGS sequence"/>
</dbReference>
<dbReference type="InterPro" id="IPR055163">
    <property type="entry name" value="ALK/LTK-like_GRD"/>
</dbReference>
<keyword evidence="15" id="KW-0325">Glycoprotein</keyword>
<dbReference type="KEGG" id="tva:4746393"/>
<keyword evidence="10" id="KW-1133">Transmembrane helix</keyword>
<accession>A2G286</accession>
<gene>
    <name evidence="17" type="ORF">TVAG_420810</name>
</gene>
<dbReference type="GO" id="GO:0004714">
    <property type="term" value="F:transmembrane receptor protein tyrosine kinase activity"/>
    <property type="evidence" value="ECO:0007669"/>
    <property type="project" value="UniProtKB-EC"/>
</dbReference>
<dbReference type="GO" id="GO:0005524">
    <property type="term" value="F:ATP binding"/>
    <property type="evidence" value="ECO:0007669"/>
    <property type="project" value="UniProtKB-KW"/>
</dbReference>
<keyword evidence="12" id="KW-0829">Tyrosine-protein kinase</keyword>
<dbReference type="RefSeq" id="XP_001301664.1">
    <property type="nucleotide sequence ID" value="XM_001301663.1"/>
</dbReference>
<evidence type="ECO:0000256" key="6">
    <source>
        <dbReference type="ARBA" id="ARBA00022729"/>
    </source>
</evidence>
<dbReference type="SMR" id="A2G286"/>
<evidence type="ECO:0000256" key="11">
    <source>
        <dbReference type="ARBA" id="ARBA00023136"/>
    </source>
</evidence>
<comment type="subcellular location">
    <subcellularLocation>
        <location evidence="1">Cell membrane</location>
        <topology evidence="1">Single-pass type I membrane protein</topology>
    </subcellularLocation>
</comment>
<proteinExistence type="predicted"/>
<feature type="domain" description="ALK/LTK-like glycine-rich" evidence="16">
    <location>
        <begin position="43"/>
        <end position="235"/>
    </location>
</feature>
<evidence type="ECO:0000256" key="1">
    <source>
        <dbReference type="ARBA" id="ARBA00004251"/>
    </source>
</evidence>
<dbReference type="VEuPathDB" id="TrichDB:TVAGG3_1071180"/>
<evidence type="ECO:0000259" key="16">
    <source>
        <dbReference type="Pfam" id="PF12810"/>
    </source>
</evidence>
<dbReference type="Pfam" id="PF12810">
    <property type="entry name" value="ALK_LTK_GRD"/>
    <property type="match status" value="1"/>
</dbReference>
<keyword evidence="9" id="KW-0067">ATP-binding</keyword>
<evidence type="ECO:0000313" key="17">
    <source>
        <dbReference type="EMBL" id="EAX88734.1"/>
    </source>
</evidence>
<dbReference type="EMBL" id="DS114273">
    <property type="protein sequence ID" value="EAX88734.1"/>
    <property type="molecule type" value="Genomic_DNA"/>
</dbReference>
<keyword evidence="7" id="KW-0547">Nucleotide-binding</keyword>
<evidence type="ECO:0000256" key="7">
    <source>
        <dbReference type="ARBA" id="ARBA00022741"/>
    </source>
</evidence>
<dbReference type="VEuPathDB" id="TrichDB:TVAG_420810"/>
<evidence type="ECO:0000256" key="2">
    <source>
        <dbReference type="ARBA" id="ARBA00011902"/>
    </source>
</evidence>
<evidence type="ECO:0000256" key="5">
    <source>
        <dbReference type="ARBA" id="ARBA00022692"/>
    </source>
</evidence>
<evidence type="ECO:0000256" key="8">
    <source>
        <dbReference type="ARBA" id="ARBA00022777"/>
    </source>
</evidence>
<evidence type="ECO:0000313" key="18">
    <source>
        <dbReference type="Proteomes" id="UP000001542"/>
    </source>
</evidence>
<keyword evidence="11" id="KW-0472">Membrane</keyword>
<dbReference type="GO" id="GO:0005886">
    <property type="term" value="C:plasma membrane"/>
    <property type="evidence" value="ECO:0007669"/>
    <property type="project" value="UniProtKB-SubCell"/>
</dbReference>
<sequence length="245" mass="25601">MTLQVAISVLNADQTKVKKQVLSKSRVLLEYPCKDTDSSCFPYQVVFPRGIYKIELYGASGGGYNSSTIGGKGSYTSGYINFKTLTTMFFYLGQKGSPNGPNSYNGGGHGVLSLEGKYGGSGGGATDMRYVSGDWDNLDSLKSRIMVAAGGSGTEDHWAIIEGSPGGTLTGYDGSRALKPGCTNRSALDIAVRATQTSGGKGGVGYEGNINRGESGSFGKAGGQPNNQWGSGGGGLLWRWCWSCC</sequence>
<evidence type="ECO:0000256" key="14">
    <source>
        <dbReference type="ARBA" id="ARBA00023170"/>
    </source>
</evidence>
<keyword evidence="14" id="KW-0675">Receptor</keyword>
<keyword evidence="5" id="KW-0812">Transmembrane</keyword>
<evidence type="ECO:0000256" key="4">
    <source>
        <dbReference type="ARBA" id="ARBA00022679"/>
    </source>
</evidence>
<dbReference type="InParanoid" id="A2G286"/>
<reference evidence="17" key="2">
    <citation type="journal article" date="2007" name="Science">
        <title>Draft genome sequence of the sexually transmitted pathogen Trichomonas vaginalis.</title>
        <authorList>
            <person name="Carlton J.M."/>
            <person name="Hirt R.P."/>
            <person name="Silva J.C."/>
            <person name="Delcher A.L."/>
            <person name="Schatz M."/>
            <person name="Zhao Q."/>
            <person name="Wortman J.R."/>
            <person name="Bidwell S.L."/>
            <person name="Alsmark U.C.M."/>
            <person name="Besteiro S."/>
            <person name="Sicheritz-Ponten T."/>
            <person name="Noel C.J."/>
            <person name="Dacks J.B."/>
            <person name="Foster P.G."/>
            <person name="Simillion C."/>
            <person name="Van de Peer Y."/>
            <person name="Miranda-Saavedra D."/>
            <person name="Barton G.J."/>
            <person name="Westrop G.D."/>
            <person name="Mueller S."/>
            <person name="Dessi D."/>
            <person name="Fiori P.L."/>
            <person name="Ren Q."/>
            <person name="Paulsen I."/>
            <person name="Zhang H."/>
            <person name="Bastida-Corcuera F.D."/>
            <person name="Simoes-Barbosa A."/>
            <person name="Brown M.T."/>
            <person name="Hayes R.D."/>
            <person name="Mukherjee M."/>
            <person name="Okumura C.Y."/>
            <person name="Schneider R."/>
            <person name="Smith A.J."/>
            <person name="Vanacova S."/>
            <person name="Villalvazo M."/>
            <person name="Haas B.J."/>
            <person name="Pertea M."/>
            <person name="Feldblyum T.V."/>
            <person name="Utterback T.R."/>
            <person name="Shu C.L."/>
            <person name="Osoegawa K."/>
            <person name="de Jong P.J."/>
            <person name="Hrdy I."/>
            <person name="Horvathova L."/>
            <person name="Zubacova Z."/>
            <person name="Dolezal P."/>
            <person name="Malik S.B."/>
            <person name="Logsdon J.M. Jr."/>
            <person name="Henze K."/>
            <person name="Gupta A."/>
            <person name="Wang C.C."/>
            <person name="Dunne R.L."/>
            <person name="Upcroft J.A."/>
            <person name="Upcroft P."/>
            <person name="White O."/>
            <person name="Salzberg S.L."/>
            <person name="Tang P."/>
            <person name="Chiu C.-H."/>
            <person name="Lee Y.-S."/>
            <person name="Embley T.M."/>
            <person name="Coombs G.H."/>
            <person name="Mottram J.C."/>
            <person name="Tachezy J."/>
            <person name="Fraser-Liggett C.M."/>
            <person name="Johnson P.J."/>
        </authorList>
    </citation>
    <scope>NUCLEOTIDE SEQUENCE [LARGE SCALE GENOMIC DNA]</scope>
    <source>
        <strain evidence="17">G3</strain>
    </source>
</reference>
<protein>
    <recommendedName>
        <fullName evidence="2">receptor protein-tyrosine kinase</fullName>
        <ecNumber evidence="2">2.7.10.1</ecNumber>
    </recommendedName>
</protein>
<evidence type="ECO:0000256" key="15">
    <source>
        <dbReference type="ARBA" id="ARBA00023180"/>
    </source>
</evidence>
<name>A2G286_TRIV3</name>
<evidence type="ECO:0000256" key="12">
    <source>
        <dbReference type="ARBA" id="ARBA00023137"/>
    </source>
</evidence>
<dbReference type="EC" id="2.7.10.1" evidence="2"/>
<keyword evidence="4" id="KW-0808">Transferase</keyword>
<keyword evidence="3" id="KW-1003">Cell membrane</keyword>
<evidence type="ECO:0000256" key="13">
    <source>
        <dbReference type="ARBA" id="ARBA00023157"/>
    </source>
</evidence>